<evidence type="ECO:0000313" key="4">
    <source>
        <dbReference type="EMBL" id="KRO25981.1"/>
    </source>
</evidence>
<feature type="DNA-binding region" description="H-T-H motif" evidence="2">
    <location>
        <begin position="29"/>
        <end position="48"/>
    </location>
</feature>
<dbReference type="SUPFAM" id="SSF46689">
    <property type="entry name" value="Homeodomain-like"/>
    <property type="match status" value="1"/>
</dbReference>
<dbReference type="AlphaFoldDB" id="A0A0R2NPP0"/>
<proteinExistence type="predicted"/>
<dbReference type="RefSeq" id="WP_057798112.1">
    <property type="nucleotide sequence ID" value="NZ_BJZZ01000004.1"/>
</dbReference>
<dbReference type="Pfam" id="PF00440">
    <property type="entry name" value="TetR_N"/>
    <property type="match status" value="1"/>
</dbReference>
<dbReference type="EMBL" id="JQCQ01000004">
    <property type="protein sequence ID" value="KRO25981.1"/>
    <property type="molecule type" value="Genomic_DNA"/>
</dbReference>
<evidence type="ECO:0000256" key="2">
    <source>
        <dbReference type="PROSITE-ProRule" id="PRU00335"/>
    </source>
</evidence>
<dbReference type="GO" id="GO:0003677">
    <property type="term" value="F:DNA binding"/>
    <property type="evidence" value="ECO:0007669"/>
    <property type="project" value="UniProtKB-UniRule"/>
</dbReference>
<dbReference type="Proteomes" id="UP000051249">
    <property type="component" value="Unassembled WGS sequence"/>
</dbReference>
<keyword evidence="1 2" id="KW-0238">DNA-binding</keyword>
<dbReference type="Gene3D" id="1.10.357.10">
    <property type="entry name" value="Tetracycline Repressor, domain 2"/>
    <property type="match status" value="1"/>
</dbReference>
<keyword evidence="5" id="KW-1185">Reference proteome</keyword>
<evidence type="ECO:0000256" key="1">
    <source>
        <dbReference type="ARBA" id="ARBA00023125"/>
    </source>
</evidence>
<dbReference type="InterPro" id="IPR050624">
    <property type="entry name" value="HTH-type_Tx_Regulator"/>
</dbReference>
<protein>
    <recommendedName>
        <fullName evidence="3">HTH tetR-type domain-containing protein</fullName>
    </recommendedName>
</protein>
<feature type="domain" description="HTH tetR-type" evidence="3">
    <location>
        <begin position="6"/>
        <end position="66"/>
    </location>
</feature>
<reference evidence="4 5" key="1">
    <citation type="journal article" date="2015" name="Genome Announc.">
        <title>Expanding the biotechnology potential of lactobacilli through comparative genomics of 213 strains and associated genera.</title>
        <authorList>
            <person name="Sun Z."/>
            <person name="Harris H.M."/>
            <person name="McCann A."/>
            <person name="Guo C."/>
            <person name="Argimon S."/>
            <person name="Zhang W."/>
            <person name="Yang X."/>
            <person name="Jeffery I.B."/>
            <person name="Cooney J.C."/>
            <person name="Kagawa T.F."/>
            <person name="Liu W."/>
            <person name="Song Y."/>
            <person name="Salvetti E."/>
            <person name="Wrobel A."/>
            <person name="Rasinkangas P."/>
            <person name="Parkhill J."/>
            <person name="Rea M.C."/>
            <person name="O'Sullivan O."/>
            <person name="Ritari J."/>
            <person name="Douillard F.P."/>
            <person name="Paul Ross R."/>
            <person name="Yang R."/>
            <person name="Briner A.E."/>
            <person name="Felis G.E."/>
            <person name="de Vos W.M."/>
            <person name="Barrangou R."/>
            <person name="Klaenhammer T.R."/>
            <person name="Caufield P.W."/>
            <person name="Cui Y."/>
            <person name="Zhang H."/>
            <person name="O'Toole P.W."/>
        </authorList>
    </citation>
    <scope>NUCLEOTIDE SEQUENCE [LARGE SCALE GENOMIC DNA]</scope>
    <source>
        <strain evidence="4 5">DSM 23026</strain>
    </source>
</reference>
<dbReference type="InterPro" id="IPR009057">
    <property type="entry name" value="Homeodomain-like_sf"/>
</dbReference>
<name>A0A0R2NPP0_9LACO</name>
<dbReference type="PROSITE" id="PS50977">
    <property type="entry name" value="HTH_TETR_2"/>
    <property type="match status" value="1"/>
</dbReference>
<evidence type="ECO:0000259" key="3">
    <source>
        <dbReference type="PROSITE" id="PS50977"/>
    </source>
</evidence>
<dbReference type="InterPro" id="IPR001647">
    <property type="entry name" value="HTH_TetR"/>
</dbReference>
<accession>A0A0R2NPP0</accession>
<organism evidence="4 5">
    <name type="scientific">Pediococcus argentinicus</name>
    <dbReference type="NCBI Taxonomy" id="480391"/>
    <lineage>
        <taxon>Bacteria</taxon>
        <taxon>Bacillati</taxon>
        <taxon>Bacillota</taxon>
        <taxon>Bacilli</taxon>
        <taxon>Lactobacillales</taxon>
        <taxon>Lactobacillaceae</taxon>
        <taxon>Pediococcus</taxon>
    </lineage>
</organism>
<dbReference type="PANTHER" id="PTHR43479:SF11">
    <property type="entry name" value="ACREF_ENVCD OPERON REPRESSOR-RELATED"/>
    <property type="match status" value="1"/>
</dbReference>
<gene>
    <name evidence="4" type="ORF">IV88_GL001249</name>
</gene>
<dbReference type="PANTHER" id="PTHR43479">
    <property type="entry name" value="ACREF/ENVCD OPERON REPRESSOR-RELATED"/>
    <property type="match status" value="1"/>
</dbReference>
<evidence type="ECO:0000313" key="5">
    <source>
        <dbReference type="Proteomes" id="UP000051249"/>
    </source>
</evidence>
<comment type="caution">
    <text evidence="4">The sequence shown here is derived from an EMBL/GenBank/DDBJ whole genome shotgun (WGS) entry which is preliminary data.</text>
</comment>
<sequence>MNEKRIQTQNRIKQALLYLMQREKYENIQVKQITELAKVSRMAFYRNFSTKDDIVKCFIETQYNEFVEAISENNIQELESLLRVYCGYFYENRHILDAVVTAGVEGKVLKSQTAYFQKFFDTDIADIPEMPDYDVTYYSGAVFATLLYWRRKDYDIGVDAIAQHLISKFEQDL</sequence>
<dbReference type="PATRIC" id="fig|480391.4.peg.1266"/>